<gene>
    <name evidence="2" type="ORF">CCHLO57077_00006576</name>
</gene>
<reference evidence="2" key="1">
    <citation type="submission" date="2023-01" db="EMBL/GenBank/DDBJ databases">
        <authorList>
            <person name="Piombo E."/>
        </authorList>
    </citation>
    <scope>NUCLEOTIDE SEQUENCE</scope>
</reference>
<dbReference type="AlphaFoldDB" id="A0AA35QG91"/>
<accession>A0AA35QG91</accession>
<feature type="region of interest" description="Disordered" evidence="1">
    <location>
        <begin position="1"/>
        <end position="20"/>
    </location>
</feature>
<dbReference type="EMBL" id="CABFNP030001360">
    <property type="protein sequence ID" value="CAI6101330.1"/>
    <property type="molecule type" value="Genomic_DNA"/>
</dbReference>
<organism evidence="2 3">
    <name type="scientific">Clonostachys chloroleuca</name>
    <dbReference type="NCBI Taxonomy" id="1926264"/>
    <lineage>
        <taxon>Eukaryota</taxon>
        <taxon>Fungi</taxon>
        <taxon>Dikarya</taxon>
        <taxon>Ascomycota</taxon>
        <taxon>Pezizomycotina</taxon>
        <taxon>Sordariomycetes</taxon>
        <taxon>Hypocreomycetidae</taxon>
        <taxon>Hypocreales</taxon>
        <taxon>Bionectriaceae</taxon>
        <taxon>Clonostachys</taxon>
    </lineage>
</organism>
<comment type="caution">
    <text evidence="2">The sequence shown here is derived from an EMBL/GenBank/DDBJ whole genome shotgun (WGS) entry which is preliminary data.</text>
</comment>
<sequence length="81" mass="9045">MAVDVNNSVPDHQPQNKLASFTQDEESLLTTPVMAFVVVRALFASSSNPHQEVVREDRQVKLKSTQCKRFCNPTVCGELQV</sequence>
<evidence type="ECO:0000256" key="1">
    <source>
        <dbReference type="SAM" id="MobiDB-lite"/>
    </source>
</evidence>
<evidence type="ECO:0000313" key="2">
    <source>
        <dbReference type="EMBL" id="CAI6101330.1"/>
    </source>
</evidence>
<keyword evidence="3" id="KW-1185">Reference proteome</keyword>
<evidence type="ECO:0000313" key="3">
    <source>
        <dbReference type="Proteomes" id="UP001160390"/>
    </source>
</evidence>
<dbReference type="Proteomes" id="UP001160390">
    <property type="component" value="Unassembled WGS sequence"/>
</dbReference>
<protein>
    <submittedName>
        <fullName evidence="2">Uncharacterized protein</fullName>
    </submittedName>
</protein>
<proteinExistence type="predicted"/>
<name>A0AA35QG91_9HYPO</name>